<proteinExistence type="predicted"/>
<evidence type="ECO:0000313" key="1">
    <source>
        <dbReference type="EnsemblPlants" id="OGLUM04G06830.1"/>
    </source>
</evidence>
<accession>A0A0D9ZIP5</accession>
<dbReference type="EnsemblPlants" id="OGLUM04G06830.1">
    <property type="protein sequence ID" value="OGLUM04G06830.1"/>
    <property type="gene ID" value="OGLUM04G06830"/>
</dbReference>
<dbReference type="Proteomes" id="UP000026961">
    <property type="component" value="Chromosome 4"/>
</dbReference>
<reference evidence="1" key="2">
    <citation type="submission" date="2018-05" db="EMBL/GenBank/DDBJ databases">
        <title>OgluRS3 (Oryza glumaepatula Reference Sequence Version 3).</title>
        <authorList>
            <person name="Zhang J."/>
            <person name="Kudrna D."/>
            <person name="Lee S."/>
            <person name="Talag J."/>
            <person name="Welchert J."/>
            <person name="Wing R.A."/>
        </authorList>
    </citation>
    <scope>NUCLEOTIDE SEQUENCE [LARGE SCALE GENOMIC DNA]</scope>
</reference>
<keyword evidence="2" id="KW-1185">Reference proteome</keyword>
<sequence length="65" mass="6424">MAAASGRLLAAWWKRATAQQRFAEAVTGVGGSGDGGRDCGGGGDVGGGEGLGCEVRMATARWLGV</sequence>
<dbReference type="Gramene" id="OGLUM04G06830.1">
    <property type="protein sequence ID" value="OGLUM04G06830.1"/>
    <property type="gene ID" value="OGLUM04G06830"/>
</dbReference>
<organism evidence="1">
    <name type="scientific">Oryza glumipatula</name>
    <dbReference type="NCBI Taxonomy" id="40148"/>
    <lineage>
        <taxon>Eukaryota</taxon>
        <taxon>Viridiplantae</taxon>
        <taxon>Streptophyta</taxon>
        <taxon>Embryophyta</taxon>
        <taxon>Tracheophyta</taxon>
        <taxon>Spermatophyta</taxon>
        <taxon>Magnoliopsida</taxon>
        <taxon>Liliopsida</taxon>
        <taxon>Poales</taxon>
        <taxon>Poaceae</taxon>
        <taxon>BOP clade</taxon>
        <taxon>Oryzoideae</taxon>
        <taxon>Oryzeae</taxon>
        <taxon>Oryzinae</taxon>
        <taxon>Oryza</taxon>
    </lineage>
</organism>
<protein>
    <submittedName>
        <fullName evidence="1">Uncharacterized protein</fullName>
    </submittedName>
</protein>
<evidence type="ECO:0000313" key="2">
    <source>
        <dbReference type="Proteomes" id="UP000026961"/>
    </source>
</evidence>
<name>A0A0D9ZIP5_9ORYZ</name>
<dbReference type="AlphaFoldDB" id="A0A0D9ZIP5"/>
<reference evidence="1" key="1">
    <citation type="submission" date="2015-04" db="UniProtKB">
        <authorList>
            <consortium name="EnsemblPlants"/>
        </authorList>
    </citation>
    <scope>IDENTIFICATION</scope>
</reference>
<dbReference type="HOGENOM" id="CLU_2853756_0_0_1"/>